<keyword evidence="6" id="KW-0378">Hydrolase</keyword>
<evidence type="ECO:0000256" key="11">
    <source>
        <dbReference type="ARBA" id="ARBA00076879"/>
    </source>
</evidence>
<dbReference type="InterPro" id="IPR003180">
    <property type="entry name" value="MPG"/>
</dbReference>
<evidence type="ECO:0000256" key="2">
    <source>
        <dbReference type="ARBA" id="ARBA00002421"/>
    </source>
</evidence>
<comment type="function">
    <text evidence="2">Hydrolysis of the deoxyribose N-glycosidic bond to excise 3-methyladenine, and 7-methylguanine from the damaged DNA polymer formed by alkylation lesions.</text>
</comment>
<reference evidence="15" key="1">
    <citation type="submission" date="2021-04" db="EMBL/GenBank/DDBJ databases">
        <authorList>
            <consortium name="Molecular Ecology Group"/>
        </authorList>
    </citation>
    <scope>NUCLEOTIDE SEQUENCE</scope>
</reference>
<keyword evidence="5" id="KW-0227">DNA damage</keyword>
<dbReference type="Pfam" id="PF02245">
    <property type="entry name" value="Pur_DNA_glyco"/>
    <property type="match status" value="1"/>
</dbReference>
<evidence type="ECO:0000256" key="4">
    <source>
        <dbReference type="ARBA" id="ARBA00012000"/>
    </source>
</evidence>
<dbReference type="FunFam" id="3.10.300.10:FF:000001">
    <property type="entry name" value="Putative 3-methyladenine DNA glycosylase"/>
    <property type="match status" value="1"/>
</dbReference>
<evidence type="ECO:0000256" key="7">
    <source>
        <dbReference type="ARBA" id="ARBA00023204"/>
    </source>
</evidence>
<dbReference type="PANTHER" id="PTHR10429">
    <property type="entry name" value="DNA-3-METHYLADENINE GLYCOSYLASE"/>
    <property type="match status" value="1"/>
</dbReference>
<comment type="similarity">
    <text evidence="3">Belongs to the DNA glycosylase MPG family.</text>
</comment>
<dbReference type="InterPro" id="IPR036995">
    <property type="entry name" value="MPG_sf"/>
</dbReference>
<evidence type="ECO:0000256" key="14">
    <source>
        <dbReference type="SAM" id="MobiDB-lite"/>
    </source>
</evidence>
<comment type="subunit">
    <text evidence="9">Binds MBD1. Binds SSBP1.</text>
</comment>
<dbReference type="NCBIfam" id="TIGR00567">
    <property type="entry name" value="3mg"/>
    <property type="match status" value="1"/>
</dbReference>
<evidence type="ECO:0000256" key="8">
    <source>
        <dbReference type="ARBA" id="ARBA00033426"/>
    </source>
</evidence>
<dbReference type="GO" id="GO:0006284">
    <property type="term" value="P:base-excision repair"/>
    <property type="evidence" value="ECO:0007669"/>
    <property type="project" value="InterPro"/>
</dbReference>
<dbReference type="InterPro" id="IPR011034">
    <property type="entry name" value="Formyl_transferase-like_C_sf"/>
</dbReference>
<sequence>KKPKSVKLSEENTGVSRPLEKSAELIENVETESQTLSSYSSKQLTSSSNKRLSREFFDVPCVDLARALLGQYLVRRLGTERVSGRIVETEAYLGLEDKAAHSYKGKRTERNEAMFMQPGTAYVYNIYGIYCCLNISSQGEGCAVLLRALEPVQNIGIMRTTRSSNSTKKQKDKEMTNGPSKLCQALQISKSMFNQIDLSSSDLMWLEKGDDVDNDSIISCPRINIGYAEEWKEKPLRFYLIGNECVSVKDKAAEKQAIGTRTVI</sequence>
<gene>
    <name evidence="15" type="ORF">CUNI_LOCUS4412</name>
</gene>
<keyword evidence="16" id="KW-1185">Reference proteome</keyword>
<comment type="caution">
    <text evidence="15">The sequence shown here is derived from an EMBL/GenBank/DDBJ whole genome shotgun (WGS) entry which is preliminary data.</text>
</comment>
<evidence type="ECO:0000256" key="5">
    <source>
        <dbReference type="ARBA" id="ARBA00022763"/>
    </source>
</evidence>
<evidence type="ECO:0000256" key="12">
    <source>
        <dbReference type="ARBA" id="ARBA00078171"/>
    </source>
</evidence>
<dbReference type="PANTHER" id="PTHR10429:SF0">
    <property type="entry name" value="DNA-3-METHYLADENINE GLYCOSYLASE"/>
    <property type="match status" value="1"/>
</dbReference>
<proteinExistence type="inferred from homology"/>
<dbReference type="EC" id="3.2.2.21" evidence="4"/>
<comment type="catalytic activity">
    <reaction evidence="1">
        <text>Hydrolysis of alkylated DNA, releasing 3-methyladenine, 3-methylguanine, 7-methylguanine and 7-methyladenine.</text>
        <dbReference type="EC" id="3.2.2.21"/>
    </reaction>
</comment>
<dbReference type="Proteomes" id="UP000678393">
    <property type="component" value="Unassembled WGS sequence"/>
</dbReference>
<dbReference type="Gene3D" id="3.10.300.10">
    <property type="entry name" value="Methylpurine-DNA glycosylase (MPG)"/>
    <property type="match status" value="1"/>
</dbReference>
<accession>A0A8S3YP14</accession>
<dbReference type="EMBL" id="CAJHNH020000617">
    <property type="protein sequence ID" value="CAG5118854.1"/>
    <property type="molecule type" value="Genomic_DNA"/>
</dbReference>
<dbReference type="HAMAP" id="MF_00527">
    <property type="entry name" value="3MGH"/>
    <property type="match status" value="1"/>
</dbReference>
<protein>
    <recommendedName>
        <fullName evidence="10">DNA-3-methyladenine glycosylase</fullName>
        <ecNumber evidence="4">3.2.2.21</ecNumber>
    </recommendedName>
    <alternativeName>
        <fullName evidence="11">3-alkyladenine DNA glycosylase</fullName>
    </alternativeName>
    <alternativeName>
        <fullName evidence="8">3-methyladenine DNA glycosidase</fullName>
    </alternativeName>
    <alternativeName>
        <fullName evidence="13">ADPG</fullName>
    </alternativeName>
    <alternativeName>
        <fullName evidence="12">N-methylpurine-DNA glycosylase</fullName>
    </alternativeName>
</protein>
<evidence type="ECO:0000256" key="3">
    <source>
        <dbReference type="ARBA" id="ARBA00009232"/>
    </source>
</evidence>
<evidence type="ECO:0000256" key="6">
    <source>
        <dbReference type="ARBA" id="ARBA00022801"/>
    </source>
</evidence>
<feature type="region of interest" description="Disordered" evidence="14">
    <location>
        <begin position="1"/>
        <end position="23"/>
    </location>
</feature>
<dbReference type="OrthoDB" id="6353017at2759"/>
<dbReference type="CDD" id="cd00540">
    <property type="entry name" value="AAG"/>
    <property type="match status" value="1"/>
</dbReference>
<evidence type="ECO:0000313" key="15">
    <source>
        <dbReference type="EMBL" id="CAG5118854.1"/>
    </source>
</evidence>
<evidence type="ECO:0000256" key="1">
    <source>
        <dbReference type="ARBA" id="ARBA00000086"/>
    </source>
</evidence>
<organism evidence="15 16">
    <name type="scientific">Candidula unifasciata</name>
    <dbReference type="NCBI Taxonomy" id="100452"/>
    <lineage>
        <taxon>Eukaryota</taxon>
        <taxon>Metazoa</taxon>
        <taxon>Spiralia</taxon>
        <taxon>Lophotrochozoa</taxon>
        <taxon>Mollusca</taxon>
        <taxon>Gastropoda</taxon>
        <taxon>Heterobranchia</taxon>
        <taxon>Euthyneura</taxon>
        <taxon>Panpulmonata</taxon>
        <taxon>Eupulmonata</taxon>
        <taxon>Stylommatophora</taxon>
        <taxon>Helicina</taxon>
        <taxon>Helicoidea</taxon>
        <taxon>Geomitridae</taxon>
        <taxon>Candidula</taxon>
    </lineage>
</organism>
<dbReference type="SUPFAM" id="SSF50486">
    <property type="entry name" value="FMT C-terminal domain-like"/>
    <property type="match status" value="1"/>
</dbReference>
<keyword evidence="7" id="KW-0234">DNA repair</keyword>
<dbReference type="GO" id="GO:0003905">
    <property type="term" value="F:alkylbase DNA N-glycosylase activity"/>
    <property type="evidence" value="ECO:0007669"/>
    <property type="project" value="UniProtKB-EC"/>
</dbReference>
<evidence type="ECO:0000313" key="16">
    <source>
        <dbReference type="Proteomes" id="UP000678393"/>
    </source>
</evidence>
<name>A0A8S3YP14_9EUPU</name>
<evidence type="ECO:0000256" key="10">
    <source>
        <dbReference type="ARBA" id="ARBA00068926"/>
    </source>
</evidence>
<evidence type="ECO:0000256" key="13">
    <source>
        <dbReference type="ARBA" id="ARBA00082988"/>
    </source>
</evidence>
<evidence type="ECO:0000256" key="9">
    <source>
        <dbReference type="ARBA" id="ARBA00066187"/>
    </source>
</evidence>
<dbReference type="AlphaFoldDB" id="A0A8S3YP14"/>
<feature type="non-terminal residue" evidence="15">
    <location>
        <position position="264"/>
    </location>
</feature>
<dbReference type="GO" id="GO:0003677">
    <property type="term" value="F:DNA binding"/>
    <property type="evidence" value="ECO:0007669"/>
    <property type="project" value="InterPro"/>
</dbReference>